<protein>
    <submittedName>
        <fullName evidence="2">DUF2330 domain-containing protein</fullName>
    </submittedName>
</protein>
<keyword evidence="1" id="KW-0472">Membrane</keyword>
<keyword evidence="3" id="KW-1185">Reference proteome</keyword>
<reference evidence="3" key="1">
    <citation type="journal article" date="2019" name="Int. J. Syst. Evol. Microbiol.">
        <title>The Global Catalogue of Microorganisms (GCM) 10K type strain sequencing project: providing services to taxonomists for standard genome sequencing and annotation.</title>
        <authorList>
            <consortium name="The Broad Institute Genomics Platform"/>
            <consortium name="The Broad Institute Genome Sequencing Center for Infectious Disease"/>
            <person name="Wu L."/>
            <person name="Ma J."/>
        </authorList>
    </citation>
    <scope>NUCLEOTIDE SEQUENCE [LARGE SCALE GENOMIC DNA]</scope>
    <source>
        <strain evidence="3">CCUG 50349</strain>
    </source>
</reference>
<dbReference type="RefSeq" id="WP_379739585.1">
    <property type="nucleotide sequence ID" value="NZ_JBHSGW010000004.1"/>
</dbReference>
<gene>
    <name evidence="2" type="ORF">ACFO3U_06720</name>
</gene>
<comment type="caution">
    <text evidence="2">The sequence shown here is derived from an EMBL/GenBank/DDBJ whole genome shotgun (WGS) entry which is preliminary data.</text>
</comment>
<name>A0ABV9P601_9FLAO</name>
<dbReference type="Proteomes" id="UP001595885">
    <property type="component" value="Unassembled WGS sequence"/>
</dbReference>
<evidence type="ECO:0000256" key="1">
    <source>
        <dbReference type="SAM" id="Phobius"/>
    </source>
</evidence>
<dbReference type="Pfam" id="PF10092">
    <property type="entry name" value="DUF2330"/>
    <property type="match status" value="1"/>
</dbReference>
<sequence length="498" mass="57740">MKKKVILVLIAFTMLPLLQSFCGFYVSTGDNKIFNQASEVILVRDGNKNTVTMNSDFKGDVKDFAIVIPVPTVLKENDIKVVKKDIFNKLNRYSEPRLVEYYDEHPCQPRVMYDEMVVMKSVAFNSSRAEQKKDKELGVTIEAKYIVGEYDILILSAKESAGLKTWLLQNDYKIPAKAEEVLEPYIKSKMNFFVVKVNLAEMKKLGRNELSPIQISFESERFMLPIRLGMANANGAQDLIIYAFTKNGRVESTNYRTVKIPTDKNIPTFMKPKFQEFYKDMFTKQYKKYGKNAVFTEYAWDLSSQNYQKCDPCSTTPPSYAELKDAGVFFANYRTPQGYQGSDYEGNLFFTRLHVRYDRENFPMDLQFQETMDQQSFQGRYIMQHSVNVDMNTCSEGRNYYNNVLNRRENELETLANLTNWDIDNYEDYTNEIRAKLGYKTTKSETKKGGLFFFSKGNKPNKTLPTLLLISGLAMITFLIYKRKTLLPKLAVIKNFLF</sequence>
<feature type="transmembrane region" description="Helical" evidence="1">
    <location>
        <begin position="463"/>
        <end position="481"/>
    </location>
</feature>
<keyword evidence="1" id="KW-0812">Transmembrane</keyword>
<organism evidence="2 3">
    <name type="scientific">Flavobacterium ponti</name>
    <dbReference type="NCBI Taxonomy" id="665133"/>
    <lineage>
        <taxon>Bacteria</taxon>
        <taxon>Pseudomonadati</taxon>
        <taxon>Bacteroidota</taxon>
        <taxon>Flavobacteriia</taxon>
        <taxon>Flavobacteriales</taxon>
        <taxon>Flavobacteriaceae</taxon>
        <taxon>Flavobacterium</taxon>
    </lineage>
</organism>
<keyword evidence="1" id="KW-1133">Transmembrane helix</keyword>
<dbReference type="EMBL" id="JBHSGW010000004">
    <property type="protein sequence ID" value="MFC4739684.1"/>
    <property type="molecule type" value="Genomic_DNA"/>
</dbReference>
<accession>A0ABV9P601</accession>
<proteinExistence type="predicted"/>
<dbReference type="InterPro" id="IPR019283">
    <property type="entry name" value="DUF2330"/>
</dbReference>
<evidence type="ECO:0000313" key="3">
    <source>
        <dbReference type="Proteomes" id="UP001595885"/>
    </source>
</evidence>
<evidence type="ECO:0000313" key="2">
    <source>
        <dbReference type="EMBL" id="MFC4739684.1"/>
    </source>
</evidence>